<comment type="subcellular location">
    <subcellularLocation>
        <location evidence="1">Secreted</location>
    </subcellularLocation>
</comment>
<name>A0A9W2XS70_BETSP</name>
<dbReference type="Proteomes" id="UP000515150">
    <property type="component" value="Chromosome 4"/>
</dbReference>
<dbReference type="InterPro" id="IPR016054">
    <property type="entry name" value="LY6_UPA_recep-like"/>
</dbReference>
<evidence type="ECO:0000256" key="1">
    <source>
        <dbReference type="ARBA" id="ARBA00004613"/>
    </source>
</evidence>
<dbReference type="Gene3D" id="2.10.60.10">
    <property type="entry name" value="CD59"/>
    <property type="match status" value="2"/>
</dbReference>
<keyword evidence="2" id="KW-0964">Secreted</keyword>
<proteinExistence type="predicted"/>
<gene>
    <name evidence="7" type="primary">LOC114854592</name>
</gene>
<keyword evidence="6" id="KW-1185">Reference proteome</keyword>
<dbReference type="PANTHER" id="PTHR20914">
    <property type="entry name" value="LY6/PLAUR DOMAIN-CONTAINING PROTEIN 8"/>
    <property type="match status" value="1"/>
</dbReference>
<feature type="compositionally biased region" description="Low complexity" evidence="3">
    <location>
        <begin position="212"/>
        <end position="224"/>
    </location>
</feature>
<feature type="region of interest" description="Disordered" evidence="3">
    <location>
        <begin position="195"/>
        <end position="318"/>
    </location>
</feature>
<evidence type="ECO:0000256" key="3">
    <source>
        <dbReference type="SAM" id="MobiDB-lite"/>
    </source>
</evidence>
<evidence type="ECO:0000256" key="2">
    <source>
        <dbReference type="ARBA" id="ARBA00022525"/>
    </source>
</evidence>
<dbReference type="SMART" id="SM00134">
    <property type="entry name" value="LU"/>
    <property type="match status" value="1"/>
</dbReference>
<feature type="compositionally biased region" description="Pro residues" evidence="3">
    <location>
        <begin position="199"/>
        <end position="211"/>
    </location>
</feature>
<dbReference type="InterPro" id="IPR045860">
    <property type="entry name" value="Snake_toxin-like_sf"/>
</dbReference>
<feature type="chain" id="PRO_5040893228" evidence="4">
    <location>
        <begin position="17"/>
        <end position="318"/>
    </location>
</feature>
<keyword evidence="4" id="KW-0732">Signal</keyword>
<protein>
    <submittedName>
        <fullName evidence="7">Integumentary mucin C.1-like</fullName>
    </submittedName>
</protein>
<evidence type="ECO:0000313" key="7">
    <source>
        <dbReference type="RefSeq" id="XP_055364450.1"/>
    </source>
</evidence>
<dbReference type="SUPFAM" id="SSF57302">
    <property type="entry name" value="Snake toxin-like"/>
    <property type="match status" value="2"/>
</dbReference>
<reference evidence="7" key="1">
    <citation type="submission" date="2025-08" db="UniProtKB">
        <authorList>
            <consortium name="RefSeq"/>
        </authorList>
    </citation>
    <scope>IDENTIFICATION</scope>
</reference>
<dbReference type="InterPro" id="IPR050918">
    <property type="entry name" value="CNF-like_PLA2_Inhibitor"/>
</dbReference>
<evidence type="ECO:0000259" key="5">
    <source>
        <dbReference type="SMART" id="SM00134"/>
    </source>
</evidence>
<organism evidence="6 7">
    <name type="scientific">Betta splendens</name>
    <name type="common">Siamese fighting fish</name>
    <dbReference type="NCBI Taxonomy" id="158456"/>
    <lineage>
        <taxon>Eukaryota</taxon>
        <taxon>Metazoa</taxon>
        <taxon>Chordata</taxon>
        <taxon>Craniata</taxon>
        <taxon>Vertebrata</taxon>
        <taxon>Euteleostomi</taxon>
        <taxon>Actinopterygii</taxon>
        <taxon>Neopterygii</taxon>
        <taxon>Teleostei</taxon>
        <taxon>Neoteleostei</taxon>
        <taxon>Acanthomorphata</taxon>
        <taxon>Anabantaria</taxon>
        <taxon>Anabantiformes</taxon>
        <taxon>Anabantoidei</taxon>
        <taxon>Osphronemidae</taxon>
        <taxon>Betta</taxon>
    </lineage>
</organism>
<dbReference type="OrthoDB" id="8955672at2759"/>
<dbReference type="AlphaFoldDB" id="A0A9W2XS70"/>
<evidence type="ECO:0000313" key="6">
    <source>
        <dbReference type="Proteomes" id="UP000515150"/>
    </source>
</evidence>
<feature type="signal peptide" evidence="4">
    <location>
        <begin position="1"/>
        <end position="16"/>
    </location>
</feature>
<sequence length="318" mass="32668">MRSLIYFLALVSSAGALVCQSCSDAQCSNTAPVTCSSQTMCLAASAEINEEGNIRQLTYKACASSSLCPATGSQTFSVNLALSKAVLAVGCCDTDNCNSLTPPIPAAQSLNSLSCKYRDPSLPATGVTQCRGIEDRCFQVKGTTGSSIDQASGCASNNLCAAAASLAALPILQSFPYLRNQISCCKSNLCNDLTTTTTTPPPKTTTTPPPKTTTTAPTTPKTTTTPPPKTTTTPPPKTTTTPPPKTTTTPPPKTTTTAPPPKTTTTAPPPPKTTTTAPPPPKTTTTPPPLPKTTTTPPPKTTTTPPSKTTTTPPPKKA</sequence>
<evidence type="ECO:0000256" key="4">
    <source>
        <dbReference type="SAM" id="SignalP"/>
    </source>
</evidence>
<dbReference type="GO" id="GO:0005576">
    <property type="term" value="C:extracellular region"/>
    <property type="evidence" value="ECO:0007669"/>
    <property type="project" value="UniProtKB-SubCell"/>
</dbReference>
<feature type="compositionally biased region" description="Pro residues" evidence="3">
    <location>
        <begin position="225"/>
        <end position="300"/>
    </location>
</feature>
<dbReference type="KEGG" id="bspl:114854592"/>
<dbReference type="Pfam" id="PF00021">
    <property type="entry name" value="UPAR_LY6"/>
    <property type="match status" value="2"/>
</dbReference>
<dbReference type="GeneID" id="114854592"/>
<dbReference type="RefSeq" id="XP_055364450.1">
    <property type="nucleotide sequence ID" value="XM_055508475.1"/>
</dbReference>
<feature type="domain" description="UPAR/Ly6" evidence="5">
    <location>
        <begin position="17"/>
        <end position="108"/>
    </location>
</feature>
<dbReference type="PANTHER" id="PTHR20914:SF9">
    <property type="entry name" value="COILED, ISOFORM A"/>
    <property type="match status" value="1"/>
</dbReference>
<accession>A0A9W2XS70</accession>
<feature type="compositionally biased region" description="Low complexity" evidence="3">
    <location>
        <begin position="301"/>
        <end position="311"/>
    </location>
</feature>